<proteinExistence type="predicted"/>
<accession>A0A915JGH5</accession>
<keyword evidence="1" id="KW-1185">Reference proteome</keyword>
<organism evidence="1 2">
    <name type="scientific">Romanomermis culicivorax</name>
    <name type="common">Nematode worm</name>
    <dbReference type="NCBI Taxonomy" id="13658"/>
    <lineage>
        <taxon>Eukaryota</taxon>
        <taxon>Metazoa</taxon>
        <taxon>Ecdysozoa</taxon>
        <taxon>Nematoda</taxon>
        <taxon>Enoplea</taxon>
        <taxon>Dorylaimia</taxon>
        <taxon>Mermithida</taxon>
        <taxon>Mermithoidea</taxon>
        <taxon>Mermithidae</taxon>
        <taxon>Romanomermis</taxon>
    </lineage>
</organism>
<evidence type="ECO:0000313" key="2">
    <source>
        <dbReference type="WBParaSite" id="nRc.2.0.1.t25102-RA"/>
    </source>
</evidence>
<dbReference type="Proteomes" id="UP000887565">
    <property type="component" value="Unplaced"/>
</dbReference>
<evidence type="ECO:0000313" key="1">
    <source>
        <dbReference type="Proteomes" id="UP000887565"/>
    </source>
</evidence>
<sequence length="158" mass="17699">METFVERIKINELDYTANPYSHFHFYSTLLNIIDFQNQFLFPAPVYAYPLPTTASLHMLTAQELLYHPTLDVDMEPADNELLDMTIFDSNIAKLVPSTEASALPTLTATADLTATATQITGFLKLMLDETWTLAPVPIYESTMVQPTAMDAQSNQTTD</sequence>
<dbReference type="WBParaSite" id="nRc.2.0.1.t25102-RA">
    <property type="protein sequence ID" value="nRc.2.0.1.t25102-RA"/>
    <property type="gene ID" value="nRc.2.0.1.g25102"/>
</dbReference>
<dbReference type="AlphaFoldDB" id="A0A915JGH5"/>
<name>A0A915JGH5_ROMCU</name>
<reference evidence="2" key="1">
    <citation type="submission" date="2022-11" db="UniProtKB">
        <authorList>
            <consortium name="WormBaseParasite"/>
        </authorList>
    </citation>
    <scope>IDENTIFICATION</scope>
</reference>
<protein>
    <submittedName>
        <fullName evidence="2">Uncharacterized protein</fullName>
    </submittedName>
</protein>